<dbReference type="PANTHER" id="PTHR37306:SF1">
    <property type="entry name" value="COLICIN V PRODUCTION PROTEIN"/>
    <property type="match status" value="1"/>
</dbReference>
<keyword evidence="7" id="KW-1185">Reference proteome</keyword>
<dbReference type="PANTHER" id="PTHR37306">
    <property type="entry name" value="COLICIN V PRODUCTION PROTEIN"/>
    <property type="match status" value="1"/>
</dbReference>
<evidence type="ECO:0000256" key="4">
    <source>
        <dbReference type="ARBA" id="ARBA00023136"/>
    </source>
</evidence>
<accession>A0A841L1N3</accession>
<sequence length="233" mass="26035">MGWIDVLIIVILMINGIHGWQKGFILTTFSMMSFLIAGFVAKIYHPVLSDYILRNPKFFLFLQETVGEKVETASAMEGTGMESVSNQNIFEVLKLPKGLGELLMKSETMQDYSARAMEGVQSYIADVLTRMFIDLISILILFMVVKLVLNLLARILHGIASLPILSSFNHLGGLSVGVAKGLLIVFIFLTLITPFTAMTKQSIFTEGLEDAFLGKYLYDHNPIIAMFERITEI</sequence>
<feature type="transmembrane region" description="Helical" evidence="5">
    <location>
        <begin position="132"/>
        <end position="153"/>
    </location>
</feature>
<keyword evidence="2 5" id="KW-0812">Transmembrane</keyword>
<reference evidence="6 7" key="1">
    <citation type="submission" date="2020-08" db="EMBL/GenBank/DDBJ databases">
        <title>Genomic Encyclopedia of Type Strains, Phase IV (KMG-IV): sequencing the most valuable type-strain genomes for metagenomic binning, comparative biology and taxonomic classification.</title>
        <authorList>
            <person name="Goeker M."/>
        </authorList>
    </citation>
    <scope>NUCLEOTIDE SEQUENCE [LARGE SCALE GENOMIC DNA]</scope>
    <source>
        <strain evidence="6 7">DSM 103526</strain>
    </source>
</reference>
<comment type="subcellular location">
    <subcellularLocation>
        <location evidence="1">Membrane</location>
        <topology evidence="1">Multi-pass membrane protein</topology>
    </subcellularLocation>
</comment>
<proteinExistence type="predicted"/>
<dbReference type="GO" id="GO:0016020">
    <property type="term" value="C:membrane"/>
    <property type="evidence" value="ECO:0007669"/>
    <property type="project" value="UniProtKB-SubCell"/>
</dbReference>
<dbReference type="RefSeq" id="WP_184313083.1">
    <property type="nucleotide sequence ID" value="NZ_JACHEN010000041.1"/>
</dbReference>
<dbReference type="EMBL" id="JACHEN010000041">
    <property type="protein sequence ID" value="MBB6218528.1"/>
    <property type="molecule type" value="Genomic_DNA"/>
</dbReference>
<evidence type="ECO:0000313" key="7">
    <source>
        <dbReference type="Proteomes" id="UP000579281"/>
    </source>
</evidence>
<evidence type="ECO:0000313" key="6">
    <source>
        <dbReference type="EMBL" id="MBB6218528.1"/>
    </source>
</evidence>
<protein>
    <submittedName>
        <fullName evidence="6">Putative membrane protein required for colicin V production</fullName>
    </submittedName>
</protein>
<feature type="transmembrane region" description="Helical" evidence="5">
    <location>
        <begin position="173"/>
        <end position="192"/>
    </location>
</feature>
<comment type="caution">
    <text evidence="6">The sequence shown here is derived from an EMBL/GenBank/DDBJ whole genome shotgun (WGS) entry which is preliminary data.</text>
</comment>
<dbReference type="Proteomes" id="UP000579281">
    <property type="component" value="Unassembled WGS sequence"/>
</dbReference>
<evidence type="ECO:0000256" key="2">
    <source>
        <dbReference type="ARBA" id="ARBA00022692"/>
    </source>
</evidence>
<evidence type="ECO:0000256" key="3">
    <source>
        <dbReference type="ARBA" id="ARBA00022989"/>
    </source>
</evidence>
<evidence type="ECO:0000256" key="5">
    <source>
        <dbReference type="SAM" id="Phobius"/>
    </source>
</evidence>
<organism evidence="6 7">
    <name type="scientific">Anaerosolibacter carboniphilus</name>
    <dbReference type="NCBI Taxonomy" id="1417629"/>
    <lineage>
        <taxon>Bacteria</taxon>
        <taxon>Bacillati</taxon>
        <taxon>Bacillota</taxon>
        <taxon>Clostridia</taxon>
        <taxon>Peptostreptococcales</taxon>
        <taxon>Thermotaleaceae</taxon>
        <taxon>Anaerosolibacter</taxon>
    </lineage>
</organism>
<dbReference type="GO" id="GO:0009403">
    <property type="term" value="P:toxin biosynthetic process"/>
    <property type="evidence" value="ECO:0007669"/>
    <property type="project" value="InterPro"/>
</dbReference>
<gene>
    <name evidence="6" type="ORF">HNQ80_004702</name>
</gene>
<keyword evidence="3 5" id="KW-1133">Transmembrane helix</keyword>
<evidence type="ECO:0000256" key="1">
    <source>
        <dbReference type="ARBA" id="ARBA00004141"/>
    </source>
</evidence>
<keyword evidence="4 5" id="KW-0472">Membrane</keyword>
<name>A0A841L1N3_9FIRM</name>
<dbReference type="Pfam" id="PF02674">
    <property type="entry name" value="Colicin_V"/>
    <property type="match status" value="2"/>
</dbReference>
<feature type="transmembrane region" description="Helical" evidence="5">
    <location>
        <begin position="23"/>
        <end position="44"/>
    </location>
</feature>
<dbReference type="AlphaFoldDB" id="A0A841L1N3"/>
<dbReference type="InterPro" id="IPR003825">
    <property type="entry name" value="Colicin-V_CvpA"/>
</dbReference>